<dbReference type="InterPro" id="IPR001810">
    <property type="entry name" value="F-box_dom"/>
</dbReference>
<accession>A0A1S4B338</accession>
<dbReference type="SUPFAM" id="SSF52047">
    <property type="entry name" value="RNI-like"/>
    <property type="match status" value="1"/>
</dbReference>
<organism evidence="3 4">
    <name type="scientific">Nicotiana tabacum</name>
    <name type="common">Common tobacco</name>
    <dbReference type="NCBI Taxonomy" id="4097"/>
    <lineage>
        <taxon>Eukaryota</taxon>
        <taxon>Viridiplantae</taxon>
        <taxon>Streptophyta</taxon>
        <taxon>Embryophyta</taxon>
        <taxon>Tracheophyta</taxon>
        <taxon>Spermatophyta</taxon>
        <taxon>Magnoliopsida</taxon>
        <taxon>eudicotyledons</taxon>
        <taxon>Gunneridae</taxon>
        <taxon>Pentapetalae</taxon>
        <taxon>asterids</taxon>
        <taxon>lamiids</taxon>
        <taxon>Solanales</taxon>
        <taxon>Solanaceae</taxon>
        <taxon>Nicotianoideae</taxon>
        <taxon>Nicotianeae</taxon>
        <taxon>Nicotiana</taxon>
    </lineage>
</organism>
<dbReference type="GeneID" id="107803971"/>
<feature type="domain" description="F-box" evidence="1">
    <location>
        <begin position="18"/>
        <end position="56"/>
    </location>
</feature>
<proteinExistence type="predicted"/>
<sequence>MPPKGKKHGCQTAPLDILCSFPENVIDGILMRLPLREAVRTSILSQKWRYKWCRLPELTLDLKNLISTKDSVPPTFKFTNIIYHLLTHHTGPITKFALSFNSDLMPCPTIDNLIYFLSRNGIQHLDLKLSGRGDLYKLPSSFFTCFQLRYLTLQNCLMLPPPACKGFELLISLELRSVTISPKFLERLISCSQLLERLVLDIVGLSGIIEINAPMLRSFNFTGEISSISLKYTPLLTQLSLADTEDYEGLRECDIAKFFESLSALEHLQLNQDSLRFLAAGAGELPKRLPFNLNCVKRLRLANIYLGGSDVVSCALCLIRSFPYLQYLEIEVGDEDAGIPALEYLEVEAFSDMTFNHLREVKLIYTIGSEPEMQLIKLLLAKSPILVKMLIEPCLEVNDDAYKTVSISRKLNSFQRASPEVEIDYNCYYD</sequence>
<evidence type="ECO:0000313" key="3">
    <source>
        <dbReference type="Proteomes" id="UP000790787"/>
    </source>
</evidence>
<dbReference type="AlphaFoldDB" id="A0A1S4B338"/>
<dbReference type="STRING" id="4097.A0A1S4B338"/>
<dbReference type="PANTHER" id="PTHR31639">
    <property type="entry name" value="F-BOX PROTEIN-LIKE"/>
    <property type="match status" value="1"/>
</dbReference>
<protein>
    <submittedName>
        <fullName evidence="4">F-box/FBD/LRR-repeat protein At1g13570</fullName>
    </submittedName>
</protein>
<evidence type="ECO:0000313" key="4">
    <source>
        <dbReference type="RefSeq" id="XP_016483259.1"/>
    </source>
</evidence>
<reference evidence="3" key="1">
    <citation type="journal article" date="2014" name="Nat. Commun.">
        <title>The tobacco genome sequence and its comparison with those of tomato and potato.</title>
        <authorList>
            <person name="Sierro N."/>
            <person name="Battey J.N."/>
            <person name="Ouadi S."/>
            <person name="Bakaher N."/>
            <person name="Bovet L."/>
            <person name="Willig A."/>
            <person name="Goepfert S."/>
            <person name="Peitsch M.C."/>
            <person name="Ivanov N.V."/>
        </authorList>
    </citation>
    <scope>NUCLEOTIDE SEQUENCE [LARGE SCALE GENOMIC DNA]</scope>
</reference>
<dbReference type="SUPFAM" id="SSF81383">
    <property type="entry name" value="F-box domain"/>
    <property type="match status" value="1"/>
</dbReference>
<dbReference type="Pfam" id="PF24758">
    <property type="entry name" value="LRR_At5g56370"/>
    <property type="match status" value="1"/>
</dbReference>
<evidence type="ECO:0000259" key="1">
    <source>
        <dbReference type="Pfam" id="PF00646"/>
    </source>
</evidence>
<name>A0A1S4B338_TOBAC</name>
<dbReference type="OMA" id="RCANIGI"/>
<dbReference type="Pfam" id="PF00646">
    <property type="entry name" value="F-box"/>
    <property type="match status" value="1"/>
</dbReference>
<gene>
    <name evidence="4" type="primary">LOC107803971</name>
</gene>
<dbReference type="PaxDb" id="4097-A0A1S4B338"/>
<dbReference type="Proteomes" id="UP000790787">
    <property type="component" value="Chromosome 8"/>
</dbReference>
<dbReference type="OrthoDB" id="1274461at2759"/>
<dbReference type="InterPro" id="IPR036047">
    <property type="entry name" value="F-box-like_dom_sf"/>
</dbReference>
<dbReference type="InterPro" id="IPR055411">
    <property type="entry name" value="LRR_FXL15/At3g58940/PEG3-like"/>
</dbReference>
<reference evidence="4" key="2">
    <citation type="submission" date="2025-08" db="UniProtKB">
        <authorList>
            <consortium name="RefSeq"/>
        </authorList>
    </citation>
    <scope>IDENTIFICATION</scope>
    <source>
        <tissue evidence="4">Leaf</tissue>
    </source>
</reference>
<feature type="domain" description="F-box/LRR-repeat protein 15/At3g58940/PEG3-like LRR" evidence="2">
    <location>
        <begin position="111"/>
        <end position="330"/>
    </location>
</feature>
<dbReference type="RefSeq" id="XP_016483259.1">
    <property type="nucleotide sequence ID" value="XM_016627773.2"/>
</dbReference>
<keyword evidence="3" id="KW-1185">Reference proteome</keyword>
<dbReference type="InterPro" id="IPR032675">
    <property type="entry name" value="LRR_dom_sf"/>
</dbReference>
<evidence type="ECO:0000259" key="2">
    <source>
        <dbReference type="Pfam" id="PF24758"/>
    </source>
</evidence>
<dbReference type="Gene3D" id="3.80.10.10">
    <property type="entry name" value="Ribonuclease Inhibitor"/>
    <property type="match status" value="1"/>
</dbReference>
<dbReference type="KEGG" id="nta:107803971"/>
<dbReference type="PANTHER" id="PTHR31639:SF176">
    <property type="entry name" value="F-BOX DOMAIN-CONTAINING PROTEIN"/>
    <property type="match status" value="1"/>
</dbReference>
<dbReference type="RefSeq" id="XP_016483259.1">
    <property type="nucleotide sequence ID" value="XM_016627773.1"/>
</dbReference>